<keyword evidence="2" id="KW-1185">Reference proteome</keyword>
<dbReference type="OrthoDB" id="664089at28216"/>
<comment type="caution">
    <text evidence="1">The sequence shown here is derived from an EMBL/GenBank/DDBJ whole genome shotgun (WGS) entry which is preliminary data.</text>
</comment>
<dbReference type="RefSeq" id="WP_128229395.1">
    <property type="nucleotide sequence ID" value="NZ_SACR01000004.1"/>
</dbReference>
<protein>
    <recommendedName>
        <fullName evidence="3">Glycine zipper family protein</fullName>
    </recommendedName>
</protein>
<evidence type="ECO:0000313" key="1">
    <source>
        <dbReference type="EMBL" id="RVU45296.1"/>
    </source>
</evidence>
<dbReference type="Proteomes" id="UP000285575">
    <property type="component" value="Unassembled WGS sequence"/>
</dbReference>
<accession>A0A437REV5</accession>
<sequence>MPTSAPNAAVLPRRAGTAALLVLALGLTACASTQPVIYSKKTGSVELNERTRQDLGECSSLADLRVGRNVMKGPQGTPDKAGTQKVAQKVGSTGAIAFVATAAGSVVSNSKNAWERARGAAAGGAAGMATKLLLEWNEGDKVYQRYVENCLEARGHEVLGWR</sequence>
<gene>
    <name evidence="1" type="ORF">EOE66_14270</name>
</gene>
<proteinExistence type="predicted"/>
<organism evidence="1 2">
    <name type="scientific">Rubrivivax rivuli</name>
    <dbReference type="NCBI Taxonomy" id="1862385"/>
    <lineage>
        <taxon>Bacteria</taxon>
        <taxon>Pseudomonadati</taxon>
        <taxon>Pseudomonadota</taxon>
        <taxon>Betaproteobacteria</taxon>
        <taxon>Burkholderiales</taxon>
        <taxon>Sphaerotilaceae</taxon>
        <taxon>Rubrivivax</taxon>
    </lineage>
</organism>
<reference evidence="1 2" key="1">
    <citation type="submission" date="2019-01" db="EMBL/GenBank/DDBJ databases">
        <authorList>
            <person name="Chen W.-M."/>
        </authorList>
    </citation>
    <scope>NUCLEOTIDE SEQUENCE [LARGE SCALE GENOMIC DNA]</scope>
    <source>
        <strain evidence="1 2">KYPY4</strain>
    </source>
</reference>
<evidence type="ECO:0000313" key="2">
    <source>
        <dbReference type="Proteomes" id="UP000285575"/>
    </source>
</evidence>
<name>A0A437REV5_9BURK</name>
<evidence type="ECO:0008006" key="3">
    <source>
        <dbReference type="Google" id="ProtNLM"/>
    </source>
</evidence>
<dbReference type="AlphaFoldDB" id="A0A437REV5"/>
<dbReference type="EMBL" id="SACR01000004">
    <property type="protein sequence ID" value="RVU45296.1"/>
    <property type="molecule type" value="Genomic_DNA"/>
</dbReference>